<dbReference type="PROSITE" id="PS00028">
    <property type="entry name" value="ZINC_FINGER_C2H2_1"/>
    <property type="match status" value="1"/>
</dbReference>
<keyword evidence="3" id="KW-1185">Reference proteome</keyword>
<evidence type="ECO:0000313" key="2">
    <source>
        <dbReference type="EMBL" id="CAB1428617.1"/>
    </source>
</evidence>
<organism evidence="2 3">
    <name type="scientific">Pleuronectes platessa</name>
    <name type="common">European plaice</name>
    <dbReference type="NCBI Taxonomy" id="8262"/>
    <lineage>
        <taxon>Eukaryota</taxon>
        <taxon>Metazoa</taxon>
        <taxon>Chordata</taxon>
        <taxon>Craniata</taxon>
        <taxon>Vertebrata</taxon>
        <taxon>Euteleostomi</taxon>
        <taxon>Actinopterygii</taxon>
        <taxon>Neopterygii</taxon>
        <taxon>Teleostei</taxon>
        <taxon>Neoteleostei</taxon>
        <taxon>Acanthomorphata</taxon>
        <taxon>Carangaria</taxon>
        <taxon>Pleuronectiformes</taxon>
        <taxon>Pleuronectoidei</taxon>
        <taxon>Pleuronectidae</taxon>
        <taxon>Pleuronectes</taxon>
    </lineage>
</organism>
<dbReference type="Gene3D" id="3.30.40.10">
    <property type="entry name" value="Zinc/RING finger domain, C3HC4 (zinc finger)"/>
    <property type="match status" value="1"/>
</dbReference>
<evidence type="ECO:0000313" key="3">
    <source>
        <dbReference type="Proteomes" id="UP001153269"/>
    </source>
</evidence>
<proteinExistence type="predicted"/>
<sequence>CLGPHASREIAEYTQLSKRCTAVMTHATSLMKTSRSEAHTIAALTDQDAKPSFSMSHLDGSNGPGLSLGGYYCPQCHAKYTELPVECKVCGLTLVSAPHLARSFHHLFPLQTFAESPVEELKGERFCKACQGRLKDKSVFNCPSCHSVFCLECDIFIHDSLHCCPCCAHCNSVP</sequence>
<comment type="caution">
    <text evidence="2">The sequence shown here is derived from an EMBL/GenBank/DDBJ whole genome shotgun (WGS) entry which is preliminary data.</text>
</comment>
<evidence type="ECO:0000259" key="1">
    <source>
        <dbReference type="PROSITE" id="PS00028"/>
    </source>
</evidence>
<dbReference type="Proteomes" id="UP001153269">
    <property type="component" value="Unassembled WGS sequence"/>
</dbReference>
<dbReference type="PANTHER" id="PTHR12695">
    <property type="entry name" value="GENERAL TRANSCRIPTION FACTOR IIH SUBUNIT 2"/>
    <property type="match status" value="1"/>
</dbReference>
<dbReference type="EMBL" id="CADEAL010001073">
    <property type="protein sequence ID" value="CAB1428617.1"/>
    <property type="molecule type" value="Genomic_DNA"/>
</dbReference>
<protein>
    <recommendedName>
        <fullName evidence="1">C2H2-type domain-containing protein</fullName>
    </recommendedName>
</protein>
<feature type="domain" description="C2H2-type" evidence="1">
    <location>
        <begin position="142"/>
        <end position="162"/>
    </location>
</feature>
<name>A0A9N7UDM5_PLEPL</name>
<dbReference type="InterPro" id="IPR046349">
    <property type="entry name" value="C1-like_sf"/>
</dbReference>
<accession>A0A9N7UDM5</accession>
<dbReference type="GO" id="GO:0006289">
    <property type="term" value="P:nucleotide-excision repair"/>
    <property type="evidence" value="ECO:0007669"/>
    <property type="project" value="InterPro"/>
</dbReference>
<dbReference type="InterPro" id="IPR012170">
    <property type="entry name" value="TFIIH_SSL1/p44"/>
</dbReference>
<dbReference type="PANTHER" id="PTHR12695:SF2">
    <property type="entry name" value="GENERAL TRANSCRIPTION FACTOR IIH SUBUNIT 2-RELATED"/>
    <property type="match status" value="1"/>
</dbReference>
<dbReference type="InterPro" id="IPR013087">
    <property type="entry name" value="Znf_C2H2_type"/>
</dbReference>
<dbReference type="Pfam" id="PF07975">
    <property type="entry name" value="C1_4"/>
    <property type="match status" value="1"/>
</dbReference>
<gene>
    <name evidence="2" type="ORF">PLEPLA_LOCUS16591</name>
</gene>
<dbReference type="GO" id="GO:0006351">
    <property type="term" value="P:DNA-templated transcription"/>
    <property type="evidence" value="ECO:0007669"/>
    <property type="project" value="InterPro"/>
</dbReference>
<dbReference type="GO" id="GO:0008270">
    <property type="term" value="F:zinc ion binding"/>
    <property type="evidence" value="ECO:0007669"/>
    <property type="project" value="InterPro"/>
</dbReference>
<dbReference type="NCBIfam" id="TIGR00622">
    <property type="entry name" value="ssl1"/>
    <property type="match status" value="1"/>
</dbReference>
<dbReference type="InterPro" id="IPR013083">
    <property type="entry name" value="Znf_RING/FYVE/PHD"/>
</dbReference>
<dbReference type="GO" id="GO:0005675">
    <property type="term" value="C:transcription factor TFIIH holo complex"/>
    <property type="evidence" value="ECO:0007669"/>
    <property type="project" value="TreeGrafter"/>
</dbReference>
<dbReference type="SMART" id="SM01047">
    <property type="entry name" value="C1_4"/>
    <property type="match status" value="1"/>
</dbReference>
<reference evidence="2" key="1">
    <citation type="submission" date="2020-03" db="EMBL/GenBank/DDBJ databases">
        <authorList>
            <person name="Weist P."/>
        </authorList>
    </citation>
    <scope>NUCLEOTIDE SEQUENCE</scope>
</reference>
<dbReference type="SUPFAM" id="SSF57889">
    <property type="entry name" value="Cysteine-rich domain"/>
    <property type="match status" value="1"/>
</dbReference>
<feature type="non-terminal residue" evidence="2">
    <location>
        <position position="1"/>
    </location>
</feature>
<dbReference type="InterPro" id="IPR004595">
    <property type="entry name" value="TFIIH_C1-like_dom"/>
</dbReference>
<dbReference type="GO" id="GO:0006357">
    <property type="term" value="P:regulation of transcription by RNA polymerase II"/>
    <property type="evidence" value="ECO:0007669"/>
    <property type="project" value="TreeGrafter"/>
</dbReference>
<dbReference type="AlphaFoldDB" id="A0A9N7UDM5"/>
<dbReference type="GO" id="GO:0000439">
    <property type="term" value="C:transcription factor TFIIH core complex"/>
    <property type="evidence" value="ECO:0007669"/>
    <property type="project" value="InterPro"/>
</dbReference>